<evidence type="ECO:0000313" key="3">
    <source>
        <dbReference type="Proteomes" id="UP001155010"/>
    </source>
</evidence>
<dbReference type="AlphaFoldDB" id="A0A9X2UBT5"/>
<dbReference type="Proteomes" id="UP001155010">
    <property type="component" value="Unassembled WGS sequence"/>
</dbReference>
<proteinExistence type="predicted"/>
<name>A0A9X2UBT5_9BACT</name>
<keyword evidence="1" id="KW-0732">Signal</keyword>
<dbReference type="EMBL" id="JANUBB010000026">
    <property type="protein sequence ID" value="MCS3953410.1"/>
    <property type="molecule type" value="Genomic_DNA"/>
</dbReference>
<accession>A0A9X2UBT5</accession>
<comment type="caution">
    <text evidence="2">The sequence shown here is derived from an EMBL/GenBank/DDBJ whole genome shotgun (WGS) entry which is preliminary data.</text>
</comment>
<reference evidence="2" key="1">
    <citation type="submission" date="2022-08" db="EMBL/GenBank/DDBJ databases">
        <title>Genomic Encyclopedia of Type Strains, Phase V (KMG-V): Genome sequencing to study the core and pangenomes of soil and plant-associated prokaryotes.</title>
        <authorList>
            <person name="Whitman W."/>
        </authorList>
    </citation>
    <scope>NUCLEOTIDE SEQUENCE</scope>
    <source>
        <strain evidence="2">SP2017</strain>
    </source>
</reference>
<dbReference type="RefSeq" id="WP_251931645.1">
    <property type="nucleotide sequence ID" value="NZ_CALTSM010000037.1"/>
</dbReference>
<evidence type="ECO:0000313" key="2">
    <source>
        <dbReference type="EMBL" id="MCS3953410.1"/>
    </source>
</evidence>
<protein>
    <submittedName>
        <fullName evidence="2">Uncharacterized protein</fullName>
    </submittedName>
</protein>
<feature type="signal peptide" evidence="1">
    <location>
        <begin position="1"/>
        <end position="23"/>
    </location>
</feature>
<gene>
    <name evidence="2" type="ORF">GGP83_003385</name>
</gene>
<evidence type="ECO:0000256" key="1">
    <source>
        <dbReference type="SAM" id="SignalP"/>
    </source>
</evidence>
<feature type="chain" id="PRO_5040997068" evidence="1">
    <location>
        <begin position="24"/>
        <end position="171"/>
    </location>
</feature>
<sequence length="171" mass="17483">MKRVALFLFAGVLSLTVLQTAAAQDANQSHTVDVKVQSINDIIAPGDVTIDISPSNGDFTGTATTSDGYDVTSNAPGGKKVQVKVTNENNVAELNSLKILSAGTSAPGEASANDVTLVGDGASDGTQDLTTGFTGVDVDNLSVEFEATVSPDFDPTGNNAEVTVQYTLTGN</sequence>
<organism evidence="2 3">
    <name type="scientific">Salinibacter ruber</name>
    <dbReference type="NCBI Taxonomy" id="146919"/>
    <lineage>
        <taxon>Bacteria</taxon>
        <taxon>Pseudomonadati</taxon>
        <taxon>Rhodothermota</taxon>
        <taxon>Rhodothermia</taxon>
        <taxon>Rhodothermales</taxon>
        <taxon>Salinibacteraceae</taxon>
        <taxon>Salinibacter</taxon>
    </lineage>
</organism>